<feature type="domain" description="NAD(P)-binding" evidence="1">
    <location>
        <begin position="7"/>
        <end position="197"/>
    </location>
</feature>
<dbReference type="GO" id="GO:0042602">
    <property type="term" value="F:riboflavin reductase (NADPH) activity"/>
    <property type="evidence" value="ECO:0007669"/>
    <property type="project" value="TreeGrafter"/>
</dbReference>
<name>A0A1V9A7Z3_SACPI</name>
<dbReference type="InterPro" id="IPR051606">
    <property type="entry name" value="Polyketide_Oxido-like"/>
</dbReference>
<sequence length="208" mass="21854">MDITIFGATGGTGRHLVEQAVEHDHTVTAVVRDPARMPLSHRNLTVLTADVADPAALRPAIAGRDAVLSALAASSKRGDIAATAVRAILRARDSVRRFVVVSAAPVGPVPAGESLLGRALLTPVVRAVFRDVYADLAAMESHVRDSDTDWTIMRPPRLLDTPLTGNYRRALGQGVPGGHSVSRADLAHAMLASLDDPATVRQVVGIAS</sequence>
<dbReference type="AlphaFoldDB" id="A0A1V9A7Z3"/>
<dbReference type="STRING" id="1962155.B1813_09660"/>
<evidence type="ECO:0000313" key="2">
    <source>
        <dbReference type="EMBL" id="OQO93168.1"/>
    </source>
</evidence>
<dbReference type="InterPro" id="IPR016040">
    <property type="entry name" value="NAD(P)-bd_dom"/>
</dbReference>
<dbReference type="Pfam" id="PF13460">
    <property type="entry name" value="NAD_binding_10"/>
    <property type="match status" value="1"/>
</dbReference>
<proteinExistence type="predicted"/>
<protein>
    <submittedName>
        <fullName evidence="2">Epimerase</fullName>
    </submittedName>
</protein>
<dbReference type="Gene3D" id="3.40.50.720">
    <property type="entry name" value="NAD(P)-binding Rossmann-like Domain"/>
    <property type="match status" value="1"/>
</dbReference>
<dbReference type="PANTHER" id="PTHR43355">
    <property type="entry name" value="FLAVIN REDUCTASE (NADPH)"/>
    <property type="match status" value="1"/>
</dbReference>
<comment type="caution">
    <text evidence="2">The sequence shown here is derived from an EMBL/GenBank/DDBJ whole genome shotgun (WGS) entry which is preliminary data.</text>
</comment>
<dbReference type="PANTHER" id="PTHR43355:SF2">
    <property type="entry name" value="FLAVIN REDUCTASE (NADPH)"/>
    <property type="match status" value="1"/>
</dbReference>
<keyword evidence="3" id="KW-1185">Reference proteome</keyword>
<accession>A0A1V9A7Z3</accession>
<evidence type="ECO:0000259" key="1">
    <source>
        <dbReference type="Pfam" id="PF13460"/>
    </source>
</evidence>
<dbReference type="SUPFAM" id="SSF51735">
    <property type="entry name" value="NAD(P)-binding Rossmann-fold domains"/>
    <property type="match status" value="1"/>
</dbReference>
<dbReference type="EMBL" id="MWIH01000005">
    <property type="protein sequence ID" value="OQO93168.1"/>
    <property type="molecule type" value="Genomic_DNA"/>
</dbReference>
<dbReference type="Proteomes" id="UP000192591">
    <property type="component" value="Unassembled WGS sequence"/>
</dbReference>
<gene>
    <name evidence="2" type="ORF">B1813_09660</name>
</gene>
<reference evidence="2 3" key="1">
    <citation type="submission" date="2017-02" db="EMBL/GenBank/DDBJ databases">
        <title>Draft genome of Saccharomonospora sp. 154.</title>
        <authorList>
            <person name="Alonso-Carmona G.S."/>
            <person name="De La Haba R."/>
            <person name="Vera-Gargallo B."/>
            <person name="Sandoval-Trujillo A.H."/>
            <person name="Ramirez-Duran N."/>
            <person name="Ventosa A."/>
        </authorList>
    </citation>
    <scope>NUCLEOTIDE SEQUENCE [LARGE SCALE GENOMIC DNA]</scope>
    <source>
        <strain evidence="2 3">LRS4.154</strain>
    </source>
</reference>
<dbReference type="GO" id="GO:0004074">
    <property type="term" value="F:biliverdin reductase [NAD(P)H] activity"/>
    <property type="evidence" value="ECO:0007669"/>
    <property type="project" value="TreeGrafter"/>
</dbReference>
<dbReference type="InterPro" id="IPR036291">
    <property type="entry name" value="NAD(P)-bd_dom_sf"/>
</dbReference>
<organism evidence="2 3">
    <name type="scientific">Saccharomonospora piscinae</name>
    <dbReference type="NCBI Taxonomy" id="687388"/>
    <lineage>
        <taxon>Bacteria</taxon>
        <taxon>Bacillati</taxon>
        <taxon>Actinomycetota</taxon>
        <taxon>Actinomycetes</taxon>
        <taxon>Pseudonocardiales</taxon>
        <taxon>Pseudonocardiaceae</taxon>
        <taxon>Saccharomonospora</taxon>
    </lineage>
</organism>
<evidence type="ECO:0000313" key="3">
    <source>
        <dbReference type="Proteomes" id="UP000192591"/>
    </source>
</evidence>